<dbReference type="Proteomes" id="UP000251002">
    <property type="component" value="Unassembled WGS sequence"/>
</dbReference>
<feature type="transmembrane region" description="Helical" evidence="1">
    <location>
        <begin position="12"/>
        <end position="29"/>
    </location>
</feature>
<reference evidence="2 3" key="1">
    <citation type="submission" date="2018-06" db="EMBL/GenBank/DDBJ databases">
        <title>The draft genome sequences of strains SCU63 and S1.</title>
        <authorList>
            <person name="Gan L."/>
        </authorList>
    </citation>
    <scope>NUCLEOTIDE SEQUENCE [LARGE SCALE GENOMIC DNA]</scope>
    <source>
        <strain evidence="2 3">SCU63</strain>
    </source>
</reference>
<dbReference type="RefSeq" id="WP_112222136.1">
    <property type="nucleotide sequence ID" value="NZ_CP047673.1"/>
</dbReference>
<organism evidence="2 3">
    <name type="scientific">Planococcus halotolerans</name>
    <dbReference type="NCBI Taxonomy" id="2233542"/>
    <lineage>
        <taxon>Bacteria</taxon>
        <taxon>Bacillati</taxon>
        <taxon>Bacillota</taxon>
        <taxon>Bacilli</taxon>
        <taxon>Bacillales</taxon>
        <taxon>Caryophanaceae</taxon>
        <taxon>Planococcus</taxon>
    </lineage>
</organism>
<feature type="transmembrane region" description="Helical" evidence="1">
    <location>
        <begin position="94"/>
        <end position="111"/>
    </location>
</feature>
<feature type="transmembrane region" description="Helical" evidence="1">
    <location>
        <begin position="66"/>
        <end position="82"/>
    </location>
</feature>
<evidence type="ECO:0000313" key="2">
    <source>
        <dbReference type="EMBL" id="RAZ81506.1"/>
    </source>
</evidence>
<evidence type="ECO:0000256" key="1">
    <source>
        <dbReference type="SAM" id="Phobius"/>
    </source>
</evidence>
<keyword evidence="1" id="KW-1133">Transmembrane helix</keyword>
<proteinExistence type="predicted"/>
<comment type="caution">
    <text evidence="2">The sequence shown here is derived from an EMBL/GenBank/DDBJ whole genome shotgun (WGS) entry which is preliminary data.</text>
</comment>
<keyword evidence="1" id="KW-0472">Membrane</keyword>
<keyword evidence="3" id="KW-1185">Reference proteome</keyword>
<name>A0A365L7U5_9BACL</name>
<evidence type="ECO:0000313" key="3">
    <source>
        <dbReference type="Proteomes" id="UP000251002"/>
    </source>
</evidence>
<gene>
    <name evidence="2" type="ORF">DP120_04325</name>
</gene>
<dbReference type="AlphaFoldDB" id="A0A365L7U5"/>
<dbReference type="EMBL" id="QLZR01000001">
    <property type="protein sequence ID" value="RAZ81506.1"/>
    <property type="molecule type" value="Genomic_DNA"/>
</dbReference>
<feature type="transmembrane region" description="Helical" evidence="1">
    <location>
        <begin position="41"/>
        <end position="60"/>
    </location>
</feature>
<protein>
    <submittedName>
        <fullName evidence="2">Uncharacterized protein</fullName>
    </submittedName>
</protein>
<keyword evidence="1" id="KW-0812">Transmembrane</keyword>
<sequence length="112" mass="13372">MEFKLGGGRLMLPSLHVMIMAIIIIYLLVKWSKELEMRQFTVYFYFLISAYIMPIYSRYSEAEGEFQLWFPVGFVVVFFYSFRSERYHRSKMKACFLGLGIAFYQIISHYIG</sequence>
<accession>A0A365L7U5</accession>